<dbReference type="SUPFAM" id="SSF53335">
    <property type="entry name" value="S-adenosyl-L-methionine-dependent methyltransferases"/>
    <property type="match status" value="1"/>
</dbReference>
<evidence type="ECO:0000313" key="7">
    <source>
        <dbReference type="EMBL" id="SFW18236.1"/>
    </source>
</evidence>
<keyword evidence="4 6" id="KW-0949">S-adenosyl-L-methionine</keyword>
<evidence type="ECO:0000256" key="6">
    <source>
        <dbReference type="PROSITE-ProRule" id="PRU01016"/>
    </source>
</evidence>
<proteinExistence type="inferred from homology"/>
<dbReference type="PANTHER" id="PTHR10629">
    <property type="entry name" value="CYTOSINE-SPECIFIC METHYLTRANSFERASE"/>
    <property type="match status" value="1"/>
</dbReference>
<keyword evidence="5" id="KW-0680">Restriction system</keyword>
<dbReference type="Gene3D" id="3.90.120.10">
    <property type="entry name" value="DNA Methylase, subunit A, domain 2"/>
    <property type="match status" value="1"/>
</dbReference>
<dbReference type="PANTHER" id="PTHR10629:SF52">
    <property type="entry name" value="DNA (CYTOSINE-5)-METHYLTRANSFERASE 1"/>
    <property type="match status" value="1"/>
</dbReference>
<dbReference type="InterPro" id="IPR001525">
    <property type="entry name" value="C5_MeTfrase"/>
</dbReference>
<evidence type="ECO:0000256" key="5">
    <source>
        <dbReference type="ARBA" id="ARBA00022747"/>
    </source>
</evidence>
<dbReference type="GO" id="GO:0003886">
    <property type="term" value="F:DNA (cytosine-5-)-methyltransferase activity"/>
    <property type="evidence" value="ECO:0007669"/>
    <property type="project" value="UniProtKB-EC"/>
</dbReference>
<protein>
    <recommendedName>
        <fullName evidence="1">DNA (cytosine-5-)-methyltransferase</fullName>
        <ecNumber evidence="1">2.1.1.37</ecNumber>
    </recommendedName>
</protein>
<dbReference type="EMBL" id="FPJA01000004">
    <property type="protein sequence ID" value="SFW18236.1"/>
    <property type="molecule type" value="Genomic_DNA"/>
</dbReference>
<dbReference type="GO" id="GO:0009307">
    <property type="term" value="P:DNA restriction-modification system"/>
    <property type="evidence" value="ECO:0007669"/>
    <property type="project" value="UniProtKB-KW"/>
</dbReference>
<dbReference type="InterPro" id="IPR018117">
    <property type="entry name" value="C5_DNA_meth_AS"/>
</dbReference>
<gene>
    <name evidence="7" type="ORF">SAMN02910323_0583</name>
</gene>
<feature type="active site" evidence="6">
    <location>
        <position position="77"/>
    </location>
</feature>
<dbReference type="InterPro" id="IPR050390">
    <property type="entry name" value="C5-Methyltransferase"/>
</dbReference>
<dbReference type="GO" id="GO:0044027">
    <property type="term" value="P:negative regulation of gene expression via chromosomal CpG island methylation"/>
    <property type="evidence" value="ECO:0007669"/>
    <property type="project" value="TreeGrafter"/>
</dbReference>
<evidence type="ECO:0000256" key="1">
    <source>
        <dbReference type="ARBA" id="ARBA00011975"/>
    </source>
</evidence>
<evidence type="ECO:0000313" key="8">
    <source>
        <dbReference type="Proteomes" id="UP000182958"/>
    </source>
</evidence>
<dbReference type="PROSITE" id="PS51679">
    <property type="entry name" value="SAM_MT_C5"/>
    <property type="match status" value="1"/>
</dbReference>
<evidence type="ECO:0000256" key="3">
    <source>
        <dbReference type="ARBA" id="ARBA00022679"/>
    </source>
</evidence>
<comment type="similarity">
    <text evidence="6">Belongs to the class I-like SAM-binding methyltransferase superfamily. C5-methyltransferase family.</text>
</comment>
<dbReference type="GO" id="GO:0032259">
    <property type="term" value="P:methylation"/>
    <property type="evidence" value="ECO:0007669"/>
    <property type="project" value="UniProtKB-KW"/>
</dbReference>
<dbReference type="Pfam" id="PF00145">
    <property type="entry name" value="DNA_methylase"/>
    <property type="match status" value="2"/>
</dbReference>
<organism evidence="7 8">
    <name type="scientific">Selenomonas ruminantium</name>
    <dbReference type="NCBI Taxonomy" id="971"/>
    <lineage>
        <taxon>Bacteria</taxon>
        <taxon>Bacillati</taxon>
        <taxon>Bacillota</taxon>
        <taxon>Negativicutes</taxon>
        <taxon>Selenomonadales</taxon>
        <taxon>Selenomonadaceae</taxon>
        <taxon>Selenomonas</taxon>
    </lineage>
</organism>
<dbReference type="EC" id="2.1.1.37" evidence="1"/>
<keyword evidence="8" id="KW-1185">Reference proteome</keyword>
<dbReference type="InterPro" id="IPR029063">
    <property type="entry name" value="SAM-dependent_MTases_sf"/>
</dbReference>
<evidence type="ECO:0000256" key="4">
    <source>
        <dbReference type="ARBA" id="ARBA00022691"/>
    </source>
</evidence>
<dbReference type="PROSITE" id="PS00094">
    <property type="entry name" value="C5_MTASE_1"/>
    <property type="match status" value="1"/>
</dbReference>
<dbReference type="RefSeq" id="WP_072305446.1">
    <property type="nucleotide sequence ID" value="NZ_FPJA01000004.1"/>
</dbReference>
<name>A0A1K1M523_SELRU</name>
<dbReference type="GO" id="GO:0003677">
    <property type="term" value="F:DNA binding"/>
    <property type="evidence" value="ECO:0007669"/>
    <property type="project" value="TreeGrafter"/>
</dbReference>
<sequence length="574" mass="62916">MTEQKKLTLGSLFDGSGGFPLGAILAGIEPRWASEVEPFPIRVTTKRLPMVRHYGDINQIHGGKVEPVDIITFGSPCTDMSIAGKRAGLDGKQSCLFYEAVRVIKEMREATNGRYPRFIVWENVTGAFSSSKGRDFQSVLTEIVRIKEPQAPPVPMPEKTGWPYADILMGDGWSIAYRVMDAQGWGVPQRRRRIYLVADFAGGCASKILFDTESLLGNSASCFSSWQGFAGKLAYSLGTAGKGVSAGFCTEHSAKSRSIGYEEEKSPTLRAGVVPAAITTQQAQVYENHSMDSRYTGPLEVAPTVASTYGTGGNNQPLVTKFWDGSEVAGTITASNAAGQQRMPDKDNFNAVVSTVDIRLTSEGTKNARHNIYETNISRCIDTSGNTPDANQGGLAIVQQDEAYAMTTGCYTQVEKEKSPTLMSRDYKDPTAVCCGIGRDAFNAGANAKFAPSFDEELQPPMTARGPGAVQKGYIVRRLTPLECCRLQGFPDWWCSDLGTENPTAEEMQFWREVFETHRKVMGTTKKSKTDNQIRKWLTNPHTDSAEYKMWGNGVALPCVYYVMMGVAHFAKEK</sequence>
<accession>A0A1K1M523</accession>
<keyword evidence="2 6" id="KW-0489">Methyltransferase</keyword>
<dbReference type="Proteomes" id="UP000182958">
    <property type="component" value="Unassembled WGS sequence"/>
</dbReference>
<keyword evidence="3 6" id="KW-0808">Transferase</keyword>
<dbReference type="Gene3D" id="3.40.50.150">
    <property type="entry name" value="Vaccinia Virus protein VP39"/>
    <property type="match status" value="1"/>
</dbReference>
<dbReference type="AlphaFoldDB" id="A0A1K1M523"/>
<dbReference type="PRINTS" id="PR00105">
    <property type="entry name" value="C5METTRFRASE"/>
</dbReference>
<reference evidence="8" key="1">
    <citation type="submission" date="2016-11" db="EMBL/GenBank/DDBJ databases">
        <authorList>
            <person name="Varghese N."/>
            <person name="Submissions S."/>
        </authorList>
    </citation>
    <scope>NUCLEOTIDE SEQUENCE [LARGE SCALE GENOMIC DNA]</scope>
    <source>
        <strain evidence="8">C3</strain>
    </source>
</reference>
<evidence type="ECO:0000256" key="2">
    <source>
        <dbReference type="ARBA" id="ARBA00022603"/>
    </source>
</evidence>